<reference evidence="6 7" key="1">
    <citation type="submission" date="2020-04" db="EMBL/GenBank/DDBJ databases">
        <title>Perkinsus chesapeaki whole genome sequence.</title>
        <authorList>
            <person name="Bogema D.R."/>
        </authorList>
    </citation>
    <scope>NUCLEOTIDE SEQUENCE [LARGE SCALE GENOMIC DNA]</scope>
    <source>
        <strain evidence="6">ATCC PRA-425</strain>
    </source>
</reference>
<dbReference type="AlphaFoldDB" id="A0A7J6KJI2"/>
<evidence type="ECO:0000256" key="3">
    <source>
        <dbReference type="ARBA" id="ARBA00022729"/>
    </source>
</evidence>
<name>A0A7J6KJI2_PERCH</name>
<dbReference type="EMBL" id="JAAPAO010003142">
    <property type="protein sequence ID" value="KAF4646751.1"/>
    <property type="molecule type" value="Genomic_DNA"/>
</dbReference>
<accession>A0A7J6KJI2</accession>
<dbReference type="PANTHER" id="PTHR11010">
    <property type="entry name" value="PROTEASE S28 PRO-X CARBOXYPEPTIDASE-RELATED"/>
    <property type="match status" value="1"/>
</dbReference>
<keyword evidence="3" id="KW-0732">Signal</keyword>
<dbReference type="Gene3D" id="3.40.50.1820">
    <property type="entry name" value="alpha/beta hydrolase"/>
    <property type="match status" value="1"/>
</dbReference>
<dbReference type="Proteomes" id="UP000591131">
    <property type="component" value="Unassembled WGS sequence"/>
</dbReference>
<comment type="caution">
    <text evidence="6">The sequence shown here is derived from an EMBL/GenBank/DDBJ whole genome shotgun (WGS) entry which is preliminary data.</text>
</comment>
<evidence type="ECO:0000256" key="4">
    <source>
        <dbReference type="ARBA" id="ARBA00022801"/>
    </source>
</evidence>
<protein>
    <submittedName>
        <fullName evidence="6">Thymus-specific serine protease</fullName>
    </submittedName>
</protein>
<dbReference type="SUPFAM" id="SSF53474">
    <property type="entry name" value="alpha/beta-Hydrolases"/>
    <property type="match status" value="1"/>
</dbReference>
<organism evidence="6 7">
    <name type="scientific">Perkinsus chesapeaki</name>
    <name type="common">Clam parasite</name>
    <name type="synonym">Perkinsus andrewsi</name>
    <dbReference type="NCBI Taxonomy" id="330153"/>
    <lineage>
        <taxon>Eukaryota</taxon>
        <taxon>Sar</taxon>
        <taxon>Alveolata</taxon>
        <taxon>Perkinsozoa</taxon>
        <taxon>Perkinsea</taxon>
        <taxon>Perkinsida</taxon>
        <taxon>Perkinsidae</taxon>
        <taxon>Perkinsus</taxon>
    </lineage>
</organism>
<dbReference type="GO" id="GO:0006508">
    <property type="term" value="P:proteolysis"/>
    <property type="evidence" value="ECO:0007669"/>
    <property type="project" value="UniProtKB-KW"/>
</dbReference>
<dbReference type="OrthoDB" id="1735038at2759"/>
<dbReference type="InterPro" id="IPR029058">
    <property type="entry name" value="AB_hydrolase_fold"/>
</dbReference>
<keyword evidence="5" id="KW-0325">Glycoprotein</keyword>
<keyword evidence="7" id="KW-1185">Reference proteome</keyword>
<proteinExistence type="inferred from homology"/>
<dbReference type="InterPro" id="IPR008758">
    <property type="entry name" value="Peptidase_S28"/>
</dbReference>
<keyword evidence="4" id="KW-0378">Hydrolase</keyword>
<feature type="non-terminal residue" evidence="6">
    <location>
        <position position="1"/>
    </location>
</feature>
<evidence type="ECO:0000313" key="7">
    <source>
        <dbReference type="Proteomes" id="UP000591131"/>
    </source>
</evidence>
<dbReference type="Pfam" id="PF05577">
    <property type="entry name" value="Peptidase_S28"/>
    <property type="match status" value="1"/>
</dbReference>
<evidence type="ECO:0000256" key="1">
    <source>
        <dbReference type="ARBA" id="ARBA00011079"/>
    </source>
</evidence>
<comment type="similarity">
    <text evidence="1">Belongs to the peptidase S28 family.</text>
</comment>
<gene>
    <name evidence="6" type="primary">PRSS16_20</name>
    <name evidence="6" type="ORF">FOL47_005711</name>
</gene>
<dbReference type="GO" id="GO:0008239">
    <property type="term" value="F:dipeptidyl-peptidase activity"/>
    <property type="evidence" value="ECO:0007669"/>
    <property type="project" value="TreeGrafter"/>
</dbReference>
<keyword evidence="2 6" id="KW-0645">Protease</keyword>
<dbReference type="PANTHER" id="PTHR11010:SF38">
    <property type="entry name" value="LYSOSOMAL PRO-X CARBOXYPEPTIDASE"/>
    <property type="match status" value="1"/>
</dbReference>
<evidence type="ECO:0000313" key="6">
    <source>
        <dbReference type="EMBL" id="KAF4646751.1"/>
    </source>
</evidence>
<evidence type="ECO:0000256" key="2">
    <source>
        <dbReference type="ARBA" id="ARBA00022670"/>
    </source>
</evidence>
<sequence length="98" mass="10839">MGAVLFVLEHRFYGQSFPTSDFSIENLKKLHTTDQAIEDVLGFKRYATEKHGLVNPKFILFGGSYAGGLVAWTLAQHTDHFAGAISSSPVLEAKLHFN</sequence>
<dbReference type="GO" id="GO:0070008">
    <property type="term" value="F:serine-type exopeptidase activity"/>
    <property type="evidence" value="ECO:0007669"/>
    <property type="project" value="InterPro"/>
</dbReference>
<evidence type="ECO:0000256" key="5">
    <source>
        <dbReference type="ARBA" id="ARBA00023180"/>
    </source>
</evidence>